<dbReference type="PANTHER" id="PTHR13336:SF2">
    <property type="entry name" value="OCIA DOMAIN-CONTAINING PROTEIN 2"/>
    <property type="match status" value="1"/>
</dbReference>
<dbReference type="Pfam" id="PF07051">
    <property type="entry name" value="OCIA"/>
    <property type="match status" value="1"/>
</dbReference>
<dbReference type="PANTHER" id="PTHR13336">
    <property type="entry name" value="OVARIAN CARCINOMA IMMUNOREACTIVE ANTIGEN"/>
    <property type="match status" value="1"/>
</dbReference>
<evidence type="ECO:0000259" key="1">
    <source>
        <dbReference type="Pfam" id="PF07051"/>
    </source>
</evidence>
<organism evidence="2 3">
    <name type="scientific">Dissostichus mawsoni</name>
    <name type="common">Antarctic cod</name>
    <dbReference type="NCBI Taxonomy" id="36200"/>
    <lineage>
        <taxon>Eukaryota</taxon>
        <taxon>Metazoa</taxon>
        <taxon>Chordata</taxon>
        <taxon>Craniata</taxon>
        <taxon>Vertebrata</taxon>
        <taxon>Euteleostomi</taxon>
        <taxon>Actinopterygii</taxon>
        <taxon>Neopterygii</taxon>
        <taxon>Teleostei</taxon>
        <taxon>Neoteleostei</taxon>
        <taxon>Acanthomorphata</taxon>
        <taxon>Eupercaria</taxon>
        <taxon>Perciformes</taxon>
        <taxon>Notothenioidei</taxon>
        <taxon>Nototheniidae</taxon>
        <taxon>Dissostichus</taxon>
    </lineage>
</organism>
<proteinExistence type="predicted"/>
<dbReference type="EMBL" id="JAAKFY010000025">
    <property type="protein sequence ID" value="KAF3835136.1"/>
    <property type="molecule type" value="Genomic_DNA"/>
</dbReference>
<comment type="caution">
    <text evidence="2">The sequence shown here is derived from an EMBL/GenBank/DDBJ whole genome shotgun (WGS) entry which is preliminary data.</text>
</comment>
<protein>
    <recommendedName>
        <fullName evidence="1">OCIA domain-containing protein</fullName>
    </recommendedName>
</protein>
<dbReference type="GO" id="GO:0005743">
    <property type="term" value="C:mitochondrial inner membrane"/>
    <property type="evidence" value="ECO:0007669"/>
    <property type="project" value="TreeGrafter"/>
</dbReference>
<dbReference type="OrthoDB" id="10003372at2759"/>
<keyword evidence="3" id="KW-1185">Reference proteome</keyword>
<evidence type="ECO:0000313" key="3">
    <source>
        <dbReference type="Proteomes" id="UP000518266"/>
    </source>
</evidence>
<dbReference type="InterPro" id="IPR009764">
    <property type="entry name" value="OCIA_dom"/>
</dbReference>
<dbReference type="InterPro" id="IPR040187">
    <property type="entry name" value="OCAD1/2"/>
</dbReference>
<reference evidence="2 3" key="1">
    <citation type="submission" date="2020-03" db="EMBL/GenBank/DDBJ databases">
        <title>Dissostichus mawsoni Genome sequencing and assembly.</title>
        <authorList>
            <person name="Park H."/>
        </authorList>
    </citation>
    <scope>NUCLEOTIDE SEQUENCE [LARGE SCALE GENOMIC DNA]</scope>
    <source>
        <strain evidence="2">DM0001</strain>
        <tissue evidence="2">Muscle</tissue>
    </source>
</reference>
<feature type="domain" description="OCIA" evidence="1">
    <location>
        <begin position="65"/>
        <end position="104"/>
    </location>
</feature>
<evidence type="ECO:0000313" key="2">
    <source>
        <dbReference type="EMBL" id="KAF3835136.1"/>
    </source>
</evidence>
<name>A0A7J5XDM2_DISMA</name>
<accession>A0A7J5XDM2</accession>
<gene>
    <name evidence="2" type="ORF">F7725_027694</name>
</gene>
<dbReference type="Proteomes" id="UP000518266">
    <property type="component" value="Unassembled WGS sequence"/>
</dbReference>
<dbReference type="AlphaFoldDB" id="A0A7J5XDM2"/>
<sequence>MDANHVNSTTWSKLVAVCMATNPDISCIMSSETITVKTGEAAAAADIVAAPKKGEWKCPLSDHHVHREDVRKVWKECQEESFWYRALPLSMGSMAVTGGLIYNGGPGSGPWAKGGSFGPFNKSGHGHRSCHHVCEECKKKAQDAPAEQGAALGDDALDHLDHVTWCVAIRNLRKRADVQRPGHIPALLPDQSVPQD</sequence>